<name>A0A135L5G6_9BACI</name>
<dbReference type="Pfam" id="PF01134">
    <property type="entry name" value="GIDA"/>
    <property type="match status" value="1"/>
</dbReference>
<dbReference type="AlphaFoldDB" id="A0A135L5G6"/>
<sequence length="190" mass="20392">MSEVIIIGGGVAGLSASIFTAKAGLKTTVFDFGPSQITRVSSVQNIPGFPNGIAGTEWIEQAKQQATKFNVEIKNEKVTELMKNDDGSFEVKTENGSYQAKYVIVATNVQKELLEPFGFTTEVNSRVPNGKAKAIINIPWTGETEVENLYLAGLITEIPSQTVVVAGQGAAVGITIASKEKGEPFMWHDL</sequence>
<dbReference type="OrthoDB" id="2843572at2"/>
<dbReference type="SUPFAM" id="SSF51905">
    <property type="entry name" value="FAD/NAD(P)-binding domain"/>
    <property type="match status" value="1"/>
</dbReference>
<dbReference type="InterPro" id="IPR040131">
    <property type="entry name" value="MnmG_N"/>
</dbReference>
<evidence type="ECO:0000256" key="2">
    <source>
        <dbReference type="ARBA" id="ARBA00022630"/>
    </source>
</evidence>
<keyword evidence="2" id="KW-0285">Flavoprotein</keyword>
<feature type="domain" description="MnmG N-terminal" evidence="5">
    <location>
        <begin position="3"/>
        <end position="52"/>
    </location>
</feature>
<comment type="cofactor">
    <cofactor evidence="1">
        <name>FAD</name>
        <dbReference type="ChEBI" id="CHEBI:57692"/>
    </cofactor>
</comment>
<keyword evidence="7" id="KW-1185">Reference proteome</keyword>
<keyword evidence="3" id="KW-0274">FAD</keyword>
<dbReference type="RefSeq" id="WP_068725711.1">
    <property type="nucleotide sequence ID" value="NZ_LSKU01000001.1"/>
</dbReference>
<dbReference type="STRING" id="1413211.U473_09655"/>
<dbReference type="InterPro" id="IPR036188">
    <property type="entry name" value="FAD/NAD-bd_sf"/>
</dbReference>
<evidence type="ECO:0000256" key="3">
    <source>
        <dbReference type="ARBA" id="ARBA00022827"/>
    </source>
</evidence>
<organism evidence="6 7">
    <name type="scientific">Tepidibacillus decaturensis</name>
    <dbReference type="NCBI Taxonomy" id="1413211"/>
    <lineage>
        <taxon>Bacteria</taxon>
        <taxon>Bacillati</taxon>
        <taxon>Bacillota</taxon>
        <taxon>Bacilli</taxon>
        <taxon>Bacillales</taxon>
        <taxon>Bacillaceae</taxon>
        <taxon>Tepidibacillus</taxon>
    </lineage>
</organism>
<evidence type="ECO:0000259" key="5">
    <source>
        <dbReference type="Pfam" id="PF01134"/>
    </source>
</evidence>
<dbReference type="PANTHER" id="PTHR48105">
    <property type="entry name" value="THIOREDOXIN REDUCTASE 1-RELATED-RELATED"/>
    <property type="match status" value="1"/>
</dbReference>
<protein>
    <recommendedName>
        <fullName evidence="5">MnmG N-terminal domain-containing protein</fullName>
    </recommendedName>
</protein>
<dbReference type="Proteomes" id="UP000070352">
    <property type="component" value="Unassembled WGS sequence"/>
</dbReference>
<accession>A0A135L5G6</accession>
<dbReference type="PRINTS" id="PR00368">
    <property type="entry name" value="FADPNR"/>
</dbReference>
<dbReference type="PRINTS" id="PR00469">
    <property type="entry name" value="PNDRDTASEII"/>
</dbReference>
<dbReference type="EMBL" id="LSKU01000001">
    <property type="protein sequence ID" value="KXG44238.1"/>
    <property type="molecule type" value="Genomic_DNA"/>
</dbReference>
<evidence type="ECO:0000313" key="7">
    <source>
        <dbReference type="Proteomes" id="UP000070352"/>
    </source>
</evidence>
<dbReference type="InterPro" id="IPR050097">
    <property type="entry name" value="Ferredoxin-NADP_redctase_2"/>
</dbReference>
<comment type="caution">
    <text evidence="6">The sequence shown here is derived from an EMBL/GenBank/DDBJ whole genome shotgun (WGS) entry which is preliminary data.</text>
</comment>
<keyword evidence="4" id="KW-0560">Oxidoreductase</keyword>
<dbReference type="GO" id="GO:0016491">
    <property type="term" value="F:oxidoreductase activity"/>
    <property type="evidence" value="ECO:0007669"/>
    <property type="project" value="UniProtKB-KW"/>
</dbReference>
<proteinExistence type="predicted"/>
<reference evidence="6 7" key="1">
    <citation type="submission" date="2016-02" db="EMBL/GenBank/DDBJ databases">
        <title>Draft Genome for Tepidibacillus decaturensis nov. sp. Strain Z9, an Anaerobic, Moderately Thermophilic and Heterotrophic Bacterium from Deep Subsurface of the Illinois Basin, USA.</title>
        <authorList>
            <person name="Dong Y."/>
            <person name="Chang J.Y."/>
            <person name="Sanford R."/>
            <person name="Fouke B.W."/>
        </authorList>
    </citation>
    <scope>NUCLEOTIDE SEQUENCE [LARGE SCALE GENOMIC DNA]</scope>
    <source>
        <strain evidence="6 7">Z9</strain>
    </source>
</reference>
<dbReference type="Gene3D" id="3.50.50.60">
    <property type="entry name" value="FAD/NAD(P)-binding domain"/>
    <property type="match status" value="1"/>
</dbReference>
<dbReference type="Pfam" id="PF13738">
    <property type="entry name" value="Pyr_redox_3"/>
    <property type="match status" value="1"/>
</dbReference>
<evidence type="ECO:0000256" key="1">
    <source>
        <dbReference type="ARBA" id="ARBA00001974"/>
    </source>
</evidence>
<evidence type="ECO:0000256" key="4">
    <source>
        <dbReference type="ARBA" id="ARBA00023002"/>
    </source>
</evidence>
<evidence type="ECO:0000313" key="6">
    <source>
        <dbReference type="EMBL" id="KXG44238.1"/>
    </source>
</evidence>
<gene>
    <name evidence="6" type="ORF">U473_09655</name>
</gene>